<evidence type="ECO:0000256" key="2">
    <source>
        <dbReference type="SAM" id="Coils"/>
    </source>
</evidence>
<feature type="coiled-coil region" evidence="2">
    <location>
        <begin position="368"/>
        <end position="427"/>
    </location>
</feature>
<dbReference type="PANTHER" id="PTHR21694:SF18">
    <property type="entry name" value="COILED-COIL DOMAIN-CONTAINING PROTEIN 63"/>
    <property type="match status" value="1"/>
</dbReference>
<organism evidence="4 5">
    <name type="scientific">Giardia duodenalis assemblage B</name>
    <dbReference type="NCBI Taxonomy" id="1394984"/>
    <lineage>
        <taxon>Eukaryota</taxon>
        <taxon>Metamonada</taxon>
        <taxon>Diplomonadida</taxon>
        <taxon>Hexamitidae</taxon>
        <taxon>Giardiinae</taxon>
        <taxon>Giardia</taxon>
    </lineage>
</organism>
<dbReference type="VEuPathDB" id="GiardiaDB:QR46_3321"/>
<dbReference type="Pfam" id="PF21773">
    <property type="entry name" value="ODAD1_CC"/>
    <property type="match status" value="2"/>
</dbReference>
<comment type="caution">
    <text evidence="4">The sequence shown here is derived from an EMBL/GenBank/DDBJ whole genome shotgun (WGS) entry which is preliminary data.</text>
</comment>
<proteinExistence type="predicted"/>
<dbReference type="InterPro" id="IPR051876">
    <property type="entry name" value="ODA-DC/CCD"/>
</dbReference>
<dbReference type="PANTHER" id="PTHR21694">
    <property type="entry name" value="COILED-COIL DOMAIN-CONTAINING PROTEIN 63"/>
    <property type="match status" value="1"/>
</dbReference>
<sequence>MEAPPNINLKVDHTSHLNIHGDNEPKTQKDLLELSRKYRHMEGDRKMYADEAQLTIRRQNQVMERLTNENNQLRERVAEATHKAGGNASRSSEAEALIAKKALFEQKIAQEREAIRAIERKLKAADKAMDDLRRERATAEAARPTAATVEKHVGLLENRLQQASCKYNDILAENRKLRSEIENLRSEHLAFEKIHSGLVRDAEAKVAEMTKLMDRAREEFKHREDTQEQLIRLREQSQKEASAFQEEWTELGRILERDARRRQLQQQQLEQQRQHLQDQAANKMNTTAKSEGDLEQVDKISDEAAYERAFRAIIESGCYPAVNQAIREANGDSVPNYSSMRLTEGIVNHIVDSFVVGEEHNFSLFTLTNELRAELETKEEELYKLKSDLVSAKRRKQEADSNMKSEIQALEAQLAAIKATGEGFEQQFDRLNASMNSIYELIEYIFRESGCENIGGISAISDNIESNFVTSENVIIHLSAVESAVDGLIGKLLMLLNTNAISREAARDILHVELSSDVVSTLAPAAAALLKTVNKPLDDHISFGDFTGDELI</sequence>
<dbReference type="InterPro" id="IPR049258">
    <property type="entry name" value="ODAD1_CC"/>
</dbReference>
<feature type="domain" description="ODAD1 central coiled coil region" evidence="3">
    <location>
        <begin position="347"/>
        <end position="453"/>
    </location>
</feature>
<protein>
    <submittedName>
        <fullName evidence="4">Axonemal p66.0</fullName>
    </submittedName>
</protein>
<keyword evidence="1 2" id="KW-0175">Coiled coil</keyword>
<dbReference type="OrthoDB" id="6766775at2759"/>
<reference evidence="4 5" key="1">
    <citation type="journal article" date="2015" name="Mol. Biochem. Parasitol.">
        <title>Identification of polymorphic genes for use in assemblage B genotyping assays through comparative genomics of multiple assemblage B Giardia duodenalis isolates.</title>
        <authorList>
            <person name="Wielinga C."/>
            <person name="Thompson R.C."/>
            <person name="Monis P."/>
            <person name="Ryan U."/>
        </authorList>
    </citation>
    <scope>NUCLEOTIDE SEQUENCE [LARGE SCALE GENOMIC DNA]</scope>
    <source>
        <strain evidence="4 5">BAH15c1</strain>
    </source>
</reference>
<feature type="coiled-coil region" evidence="2">
    <location>
        <begin position="49"/>
        <end position="286"/>
    </location>
</feature>
<evidence type="ECO:0000259" key="3">
    <source>
        <dbReference type="Pfam" id="PF21773"/>
    </source>
</evidence>
<accession>A0A132NRN7</accession>
<name>A0A132NRN7_GIAIN</name>
<feature type="domain" description="ODAD1 central coiled coil region" evidence="3">
    <location>
        <begin position="150"/>
        <end position="314"/>
    </location>
</feature>
<dbReference type="Proteomes" id="UP000070089">
    <property type="component" value="Unassembled WGS sequence"/>
</dbReference>
<evidence type="ECO:0000313" key="5">
    <source>
        <dbReference type="Proteomes" id="UP000070089"/>
    </source>
</evidence>
<gene>
    <name evidence="4" type="ORF">QR46_3321</name>
</gene>
<dbReference type="AlphaFoldDB" id="A0A132NRN7"/>
<evidence type="ECO:0000256" key="1">
    <source>
        <dbReference type="ARBA" id="ARBA00023054"/>
    </source>
</evidence>
<dbReference type="EMBL" id="JXTI01000104">
    <property type="protein sequence ID" value="KWX12697.1"/>
    <property type="molecule type" value="Genomic_DNA"/>
</dbReference>
<evidence type="ECO:0000313" key="4">
    <source>
        <dbReference type="EMBL" id="KWX12697.1"/>
    </source>
</evidence>